<dbReference type="EMBL" id="MZGV01000106">
    <property type="protein sequence ID" value="OPJ55722.1"/>
    <property type="molecule type" value="Genomic_DNA"/>
</dbReference>
<dbReference type="PANTHER" id="PTHR43582">
    <property type="entry name" value="LINEARMYCIN RESISTANCE ATP-BINDING PROTEIN LNRL"/>
    <property type="match status" value="1"/>
</dbReference>
<dbReference type="Pfam" id="PF00005">
    <property type="entry name" value="ABC_tran"/>
    <property type="match status" value="1"/>
</dbReference>
<dbReference type="PROSITE" id="PS50893">
    <property type="entry name" value="ABC_TRANSPORTER_2"/>
    <property type="match status" value="1"/>
</dbReference>
<dbReference type="STRING" id="1450648.CLORY_43680"/>
<dbReference type="InterPro" id="IPR003593">
    <property type="entry name" value="AAA+_ATPase"/>
</dbReference>
<dbReference type="SMART" id="SM00382">
    <property type="entry name" value="AAA"/>
    <property type="match status" value="1"/>
</dbReference>
<evidence type="ECO:0000313" key="5">
    <source>
        <dbReference type="Proteomes" id="UP000190080"/>
    </source>
</evidence>
<evidence type="ECO:0000259" key="3">
    <source>
        <dbReference type="PROSITE" id="PS50893"/>
    </source>
</evidence>
<keyword evidence="4" id="KW-0378">Hydrolase</keyword>
<dbReference type="InterPro" id="IPR003439">
    <property type="entry name" value="ABC_transporter-like_ATP-bd"/>
</dbReference>
<accession>A0A1V4I6W1</accession>
<protein>
    <submittedName>
        <fullName evidence="4">Daunorubicin/doxorubicin resistance ATP-binding protein DrrA</fullName>
        <ecNumber evidence="4">3.6.3.-</ecNumber>
    </submittedName>
</protein>
<keyword evidence="2 4" id="KW-0067">ATP-binding</keyword>
<sequence length="312" mass="34768">MSDIKVENITKRFNDKLVLDNISFHVKQGDVFGLIGPNGAGKSTLINIMTEILKPNKGDISIGGKSILKEPIAAKKYIGLVPQELALMDMLSAYDNLEYFSAFYGLTGKKMREAAREALEVVGLTEKRNEKVKKFSGGMKRRLNLAAAIMHKPEVLIMDEPTVGVDPQSRNCIFEFVKKINKEANTTILYTSHYMEEVESLCNNIFILDMGREVAYGSKHSIKSMAGIHGKVRLRVDSITEEFLVNMKGLTGVKDVFNEDGEISLLINEALFSPEELVLFAAGKDRKIKTLSIEEASLEEVFLSLTGKKLRD</sequence>
<organism evidence="4 5">
    <name type="scientific">Clostridium oryzae</name>
    <dbReference type="NCBI Taxonomy" id="1450648"/>
    <lineage>
        <taxon>Bacteria</taxon>
        <taxon>Bacillati</taxon>
        <taxon>Bacillota</taxon>
        <taxon>Clostridia</taxon>
        <taxon>Eubacteriales</taxon>
        <taxon>Clostridiaceae</taxon>
        <taxon>Clostridium</taxon>
    </lineage>
</organism>
<dbReference type="SUPFAM" id="SSF52540">
    <property type="entry name" value="P-loop containing nucleoside triphosphate hydrolases"/>
    <property type="match status" value="1"/>
</dbReference>
<dbReference type="GO" id="GO:0016887">
    <property type="term" value="F:ATP hydrolysis activity"/>
    <property type="evidence" value="ECO:0007669"/>
    <property type="project" value="InterPro"/>
</dbReference>
<dbReference type="RefSeq" id="WP_079428507.1">
    <property type="nucleotide sequence ID" value="NZ_MZGV01000106.1"/>
</dbReference>
<dbReference type="InterPro" id="IPR017871">
    <property type="entry name" value="ABC_transporter-like_CS"/>
</dbReference>
<proteinExistence type="predicted"/>
<dbReference type="EC" id="3.6.3.-" evidence="4"/>
<keyword evidence="1" id="KW-0547">Nucleotide-binding</keyword>
<dbReference type="OrthoDB" id="9804819at2"/>
<evidence type="ECO:0000256" key="1">
    <source>
        <dbReference type="ARBA" id="ARBA00022741"/>
    </source>
</evidence>
<dbReference type="PROSITE" id="PS00211">
    <property type="entry name" value="ABC_TRANSPORTER_1"/>
    <property type="match status" value="1"/>
</dbReference>
<evidence type="ECO:0000313" key="4">
    <source>
        <dbReference type="EMBL" id="OPJ55722.1"/>
    </source>
</evidence>
<dbReference type="Gene3D" id="3.40.50.300">
    <property type="entry name" value="P-loop containing nucleotide triphosphate hydrolases"/>
    <property type="match status" value="1"/>
</dbReference>
<dbReference type="GO" id="GO:0005524">
    <property type="term" value="F:ATP binding"/>
    <property type="evidence" value="ECO:0007669"/>
    <property type="project" value="UniProtKB-KW"/>
</dbReference>
<gene>
    <name evidence="4" type="primary">drrA_7</name>
    <name evidence="4" type="ORF">CLORY_43680</name>
</gene>
<comment type="caution">
    <text evidence="4">The sequence shown here is derived from an EMBL/GenBank/DDBJ whole genome shotgun (WGS) entry which is preliminary data.</text>
</comment>
<reference evidence="4 5" key="1">
    <citation type="submission" date="2017-03" db="EMBL/GenBank/DDBJ databases">
        <title>Genome sequence of Clostridium oryzae DSM 28571.</title>
        <authorList>
            <person name="Poehlein A."/>
            <person name="Daniel R."/>
        </authorList>
    </citation>
    <scope>NUCLEOTIDE SEQUENCE [LARGE SCALE GENOMIC DNA]</scope>
    <source>
        <strain evidence="4 5">DSM 28571</strain>
    </source>
</reference>
<dbReference type="AlphaFoldDB" id="A0A1V4I6W1"/>
<dbReference type="PANTHER" id="PTHR43582:SF2">
    <property type="entry name" value="LINEARMYCIN RESISTANCE ATP-BINDING PROTEIN LNRL"/>
    <property type="match status" value="1"/>
</dbReference>
<dbReference type="InterPro" id="IPR027417">
    <property type="entry name" value="P-loop_NTPase"/>
</dbReference>
<keyword evidence="5" id="KW-1185">Reference proteome</keyword>
<name>A0A1V4I6W1_9CLOT</name>
<feature type="domain" description="ABC transporter" evidence="3">
    <location>
        <begin position="4"/>
        <end position="235"/>
    </location>
</feature>
<dbReference type="Proteomes" id="UP000190080">
    <property type="component" value="Unassembled WGS sequence"/>
</dbReference>
<evidence type="ECO:0000256" key="2">
    <source>
        <dbReference type="ARBA" id="ARBA00022840"/>
    </source>
</evidence>